<evidence type="ECO:0000313" key="4">
    <source>
        <dbReference type="Proteomes" id="UP000823749"/>
    </source>
</evidence>
<keyword evidence="4" id="KW-1185">Reference proteome</keyword>
<dbReference type="InterPro" id="IPR032861">
    <property type="entry name" value="TAXi_N"/>
</dbReference>
<dbReference type="GO" id="GO:0006508">
    <property type="term" value="P:proteolysis"/>
    <property type="evidence" value="ECO:0007669"/>
    <property type="project" value="InterPro"/>
</dbReference>
<dbReference type="PROSITE" id="PS51767">
    <property type="entry name" value="PEPTIDASE_A1"/>
    <property type="match status" value="1"/>
</dbReference>
<dbReference type="Pfam" id="PF14541">
    <property type="entry name" value="TAXi_C"/>
    <property type="match status" value="1"/>
</dbReference>
<dbReference type="InterPro" id="IPR021109">
    <property type="entry name" value="Peptidase_aspartic_dom_sf"/>
</dbReference>
<dbReference type="InterPro" id="IPR001461">
    <property type="entry name" value="Aspartic_peptidase_A1"/>
</dbReference>
<organism evidence="3 4">
    <name type="scientific">Rhododendron griersonianum</name>
    <dbReference type="NCBI Taxonomy" id="479676"/>
    <lineage>
        <taxon>Eukaryota</taxon>
        <taxon>Viridiplantae</taxon>
        <taxon>Streptophyta</taxon>
        <taxon>Embryophyta</taxon>
        <taxon>Tracheophyta</taxon>
        <taxon>Spermatophyta</taxon>
        <taxon>Magnoliopsida</taxon>
        <taxon>eudicotyledons</taxon>
        <taxon>Gunneridae</taxon>
        <taxon>Pentapetalae</taxon>
        <taxon>asterids</taxon>
        <taxon>Ericales</taxon>
        <taxon>Ericaceae</taxon>
        <taxon>Ericoideae</taxon>
        <taxon>Rhodoreae</taxon>
        <taxon>Rhododendron</taxon>
    </lineage>
</organism>
<dbReference type="AlphaFoldDB" id="A0AAV6IP17"/>
<dbReference type="InterPro" id="IPR032799">
    <property type="entry name" value="TAXi_C"/>
</dbReference>
<feature type="domain" description="Peptidase A1" evidence="2">
    <location>
        <begin position="1"/>
        <end position="304"/>
    </location>
</feature>
<dbReference type="Proteomes" id="UP000823749">
    <property type="component" value="Chromosome 10"/>
</dbReference>
<dbReference type="InterPro" id="IPR033121">
    <property type="entry name" value="PEPTIDASE_A1"/>
</dbReference>
<name>A0AAV6IP17_9ERIC</name>
<reference evidence="3" key="1">
    <citation type="submission" date="2020-08" db="EMBL/GenBank/DDBJ databases">
        <title>Plant Genome Project.</title>
        <authorList>
            <person name="Zhang R.-G."/>
        </authorList>
    </citation>
    <scope>NUCLEOTIDE SEQUENCE</scope>
    <source>
        <strain evidence="3">WSP0</strain>
        <tissue evidence="3">Leaf</tissue>
    </source>
</reference>
<dbReference type="PANTHER" id="PTHR13683:SF826">
    <property type="entry name" value="ASPARTYL PROTEASE FAMILY PROTEIN 1"/>
    <property type="match status" value="1"/>
</dbReference>
<sequence length="350" mass="37308">MTTVAGRPPETLPRAPTRLSEGWRVGQPVLTRNSTYCGQAFQCSSTLNTCAYQIQYLSNDTSSTGVVVEDILHLISDDSQSNVANAQVTLGCDINETGSFLEGAAPNGLFGLGMNEISVPSVLASKGLTANSFSMCFGPNGTGRMNFGDTGSSGQGQTPFNVQQTNPTYNVTVTQVRVGDNTTDISFSAIFDSGTSFTNLNEPAYTIISESFNSQAQSRLPSDSQIPFEYCYSDLSANHTINLTMKGGDQFSVTDPIVVVSLQNGGSVYCLALVKSEDINIIGQNFMTGYSMVFDRENMVLGWEGSNCYGAEATSIPSSPSDLTRLKSSISTLFAVTFTILVHCLIIGSS</sequence>
<evidence type="ECO:0000256" key="1">
    <source>
        <dbReference type="ARBA" id="ARBA00007447"/>
    </source>
</evidence>
<dbReference type="Pfam" id="PF14543">
    <property type="entry name" value="TAXi_N"/>
    <property type="match status" value="1"/>
</dbReference>
<dbReference type="PANTHER" id="PTHR13683">
    <property type="entry name" value="ASPARTYL PROTEASES"/>
    <property type="match status" value="1"/>
</dbReference>
<accession>A0AAV6IP17</accession>
<evidence type="ECO:0000313" key="3">
    <source>
        <dbReference type="EMBL" id="KAG5530028.1"/>
    </source>
</evidence>
<dbReference type="Gene3D" id="2.40.70.10">
    <property type="entry name" value="Acid Proteases"/>
    <property type="match status" value="2"/>
</dbReference>
<evidence type="ECO:0000259" key="2">
    <source>
        <dbReference type="PROSITE" id="PS51767"/>
    </source>
</evidence>
<protein>
    <recommendedName>
        <fullName evidence="2">Peptidase A1 domain-containing protein</fullName>
    </recommendedName>
</protein>
<dbReference type="GO" id="GO:0004190">
    <property type="term" value="F:aspartic-type endopeptidase activity"/>
    <property type="evidence" value="ECO:0007669"/>
    <property type="project" value="InterPro"/>
</dbReference>
<proteinExistence type="inferred from homology"/>
<dbReference type="EMBL" id="JACTNZ010000010">
    <property type="protein sequence ID" value="KAG5530028.1"/>
    <property type="molecule type" value="Genomic_DNA"/>
</dbReference>
<dbReference type="SUPFAM" id="SSF50630">
    <property type="entry name" value="Acid proteases"/>
    <property type="match status" value="1"/>
</dbReference>
<comment type="caution">
    <text evidence="3">The sequence shown here is derived from an EMBL/GenBank/DDBJ whole genome shotgun (WGS) entry which is preliminary data.</text>
</comment>
<dbReference type="FunFam" id="2.40.70.10:FF:000014">
    <property type="entry name" value="Aspartyl protease family protein 1"/>
    <property type="match status" value="1"/>
</dbReference>
<comment type="similarity">
    <text evidence="1">Belongs to the peptidase A1 family.</text>
</comment>
<gene>
    <name evidence="3" type="ORF">RHGRI_030406</name>
</gene>